<sequence length="242" mass="26689">MYRVTRSRGFTLLEVLIAIAIFSVVSLSSFTIFDTVLSGEEASKSRTERMNELQRAFLLIERDLTQIARRSIRVNGEKPLEGYIHTDESSFFSETQAIGFVRNGWTNPGLLLPRSDMQSVAYQLNEETLERVHFNFVDAVPGQEPKVRPLITGVTSMKFHFYDGKEWQEELAKGTVPLAIAIEVELEDYGLIRRQYLVAGDMPESSGPGSSRGGSSRGQGNNSNNGNSSGNNNGGGSSKGTK</sequence>
<accession>A0AAE9Z307</accession>
<dbReference type="Pfam" id="PF11612">
    <property type="entry name" value="T2SSJ"/>
    <property type="match status" value="1"/>
</dbReference>
<evidence type="ECO:0000256" key="1">
    <source>
        <dbReference type="ARBA" id="ARBA00004377"/>
    </source>
</evidence>
<keyword evidence="4" id="KW-1003">Cell membrane</keyword>
<dbReference type="EMBL" id="CP059733">
    <property type="protein sequence ID" value="WDE05628.1"/>
    <property type="molecule type" value="Genomic_DNA"/>
</dbReference>
<evidence type="ECO:0000256" key="6">
    <source>
        <dbReference type="ARBA" id="ARBA00022519"/>
    </source>
</evidence>
<keyword evidence="9 11" id="KW-0472">Membrane</keyword>
<dbReference type="PANTHER" id="PTHR39583">
    <property type="entry name" value="TYPE II SECRETION SYSTEM PROTEIN J-RELATED"/>
    <property type="match status" value="1"/>
</dbReference>
<feature type="transmembrane region" description="Helical" evidence="11">
    <location>
        <begin position="12"/>
        <end position="33"/>
    </location>
</feature>
<dbReference type="GO" id="GO:0005886">
    <property type="term" value="C:plasma membrane"/>
    <property type="evidence" value="ECO:0007669"/>
    <property type="project" value="UniProtKB-SubCell"/>
</dbReference>
<dbReference type="NCBIfam" id="TIGR01711">
    <property type="entry name" value="gspJ"/>
    <property type="match status" value="1"/>
</dbReference>
<dbReference type="RefSeq" id="WP_044841137.1">
    <property type="nucleotide sequence ID" value="NZ_CP059733.1"/>
</dbReference>
<comment type="subcellular location">
    <subcellularLocation>
        <location evidence="1">Cell inner membrane</location>
        <topology evidence="1">Single-pass membrane protein</topology>
    </subcellularLocation>
</comment>
<dbReference type="InterPro" id="IPR010055">
    <property type="entry name" value="T2SS_protein-GspJ"/>
</dbReference>
<dbReference type="Proteomes" id="UP000032352">
    <property type="component" value="Chromosome"/>
</dbReference>
<feature type="compositionally biased region" description="Low complexity" evidence="10">
    <location>
        <begin position="218"/>
        <end position="231"/>
    </location>
</feature>
<keyword evidence="13" id="KW-1185">Reference proteome</keyword>
<dbReference type="PROSITE" id="PS00409">
    <property type="entry name" value="PROKAR_NTER_METHYL"/>
    <property type="match status" value="1"/>
</dbReference>
<reference evidence="12 13" key="1">
    <citation type="journal article" date="2015" name="Genome Announc.">
        <title>Draft Genome Sequences of Marine Isolates of Thalassomonas viridans and Thalassomonas actiniarum.</title>
        <authorList>
            <person name="Olonade I."/>
            <person name="van Zyl L.J."/>
            <person name="Trindade M."/>
        </authorList>
    </citation>
    <scope>NUCLEOTIDE SEQUENCE [LARGE SCALE GENOMIC DNA]</scope>
    <source>
        <strain evidence="12 13">XOM25</strain>
    </source>
</reference>
<dbReference type="Gene3D" id="3.10.610.10">
    <property type="entry name" value="GSPII I/J protein-like"/>
    <property type="match status" value="1"/>
</dbReference>
<dbReference type="AlphaFoldDB" id="A0AAE9Z307"/>
<dbReference type="SUPFAM" id="SSF54523">
    <property type="entry name" value="Pili subunits"/>
    <property type="match status" value="1"/>
</dbReference>
<evidence type="ECO:0000256" key="2">
    <source>
        <dbReference type="ARBA" id="ARBA00011084"/>
    </source>
</evidence>
<evidence type="ECO:0000256" key="9">
    <source>
        <dbReference type="ARBA" id="ARBA00023136"/>
    </source>
</evidence>
<feature type="compositionally biased region" description="Gly residues" evidence="10">
    <location>
        <begin position="232"/>
        <end position="242"/>
    </location>
</feature>
<organism evidence="12 13">
    <name type="scientific">Thalassomonas viridans</name>
    <dbReference type="NCBI Taxonomy" id="137584"/>
    <lineage>
        <taxon>Bacteria</taxon>
        <taxon>Pseudomonadati</taxon>
        <taxon>Pseudomonadota</taxon>
        <taxon>Gammaproteobacteria</taxon>
        <taxon>Alteromonadales</taxon>
        <taxon>Colwelliaceae</taxon>
        <taxon>Thalassomonas</taxon>
    </lineage>
</organism>
<feature type="region of interest" description="Disordered" evidence="10">
    <location>
        <begin position="201"/>
        <end position="242"/>
    </location>
</feature>
<keyword evidence="6" id="KW-0997">Cell inner membrane</keyword>
<dbReference type="InterPro" id="IPR045584">
    <property type="entry name" value="Pilin-like"/>
</dbReference>
<keyword evidence="5" id="KW-0488">Methylation</keyword>
<evidence type="ECO:0000256" key="7">
    <source>
        <dbReference type="ARBA" id="ARBA00022692"/>
    </source>
</evidence>
<evidence type="ECO:0000256" key="4">
    <source>
        <dbReference type="ARBA" id="ARBA00022475"/>
    </source>
</evidence>
<evidence type="ECO:0000313" key="13">
    <source>
        <dbReference type="Proteomes" id="UP000032352"/>
    </source>
</evidence>
<dbReference type="InterPro" id="IPR051621">
    <property type="entry name" value="T2SS_protein_J"/>
</dbReference>
<dbReference type="PANTHER" id="PTHR39583:SF2">
    <property type="entry name" value="TYPE II SECRETION SYSTEM PROTEIN J"/>
    <property type="match status" value="1"/>
</dbReference>
<evidence type="ECO:0000256" key="5">
    <source>
        <dbReference type="ARBA" id="ARBA00022481"/>
    </source>
</evidence>
<dbReference type="KEGG" id="tvd:SG34_001415"/>
<dbReference type="Pfam" id="PF07963">
    <property type="entry name" value="N_methyl"/>
    <property type="match status" value="1"/>
</dbReference>
<comment type="similarity">
    <text evidence="2">Belongs to the GSP J family.</text>
</comment>
<gene>
    <name evidence="12" type="primary">gspJ</name>
    <name evidence="12" type="ORF">SG34_001415</name>
</gene>
<dbReference type="GO" id="GO:0015628">
    <property type="term" value="P:protein secretion by the type II secretion system"/>
    <property type="evidence" value="ECO:0007669"/>
    <property type="project" value="InterPro"/>
</dbReference>
<dbReference type="NCBIfam" id="TIGR02532">
    <property type="entry name" value="IV_pilin_GFxxxE"/>
    <property type="match status" value="1"/>
</dbReference>
<evidence type="ECO:0000256" key="11">
    <source>
        <dbReference type="SAM" id="Phobius"/>
    </source>
</evidence>
<evidence type="ECO:0000256" key="3">
    <source>
        <dbReference type="ARBA" id="ARBA00021539"/>
    </source>
</evidence>
<keyword evidence="7 11" id="KW-0812">Transmembrane</keyword>
<evidence type="ECO:0000313" key="12">
    <source>
        <dbReference type="EMBL" id="WDE05628.1"/>
    </source>
</evidence>
<evidence type="ECO:0000256" key="8">
    <source>
        <dbReference type="ARBA" id="ARBA00022989"/>
    </source>
</evidence>
<evidence type="ECO:0000256" key="10">
    <source>
        <dbReference type="SAM" id="MobiDB-lite"/>
    </source>
</evidence>
<proteinExistence type="inferred from homology"/>
<name>A0AAE9Z307_9GAMM</name>
<dbReference type="InterPro" id="IPR012902">
    <property type="entry name" value="N_methyl_site"/>
</dbReference>
<reference evidence="12 13" key="2">
    <citation type="journal article" date="2022" name="Mar. Drugs">
        <title>Bioassay-Guided Fractionation Leads to the Detection of Cholic Acid Generated by the Rare Thalassomonas sp.</title>
        <authorList>
            <person name="Pheiffer F."/>
            <person name="Schneider Y.K."/>
            <person name="Hansen E.H."/>
            <person name="Andersen J.H."/>
            <person name="Isaksson J."/>
            <person name="Busche T."/>
            <person name="R C."/>
            <person name="Kalinowski J."/>
            <person name="Zyl L.V."/>
            <person name="Trindade M."/>
        </authorList>
    </citation>
    <scope>NUCLEOTIDE SEQUENCE [LARGE SCALE GENOMIC DNA]</scope>
    <source>
        <strain evidence="12 13">XOM25</strain>
    </source>
</reference>
<keyword evidence="8 11" id="KW-1133">Transmembrane helix</keyword>
<dbReference type="GO" id="GO:0015627">
    <property type="term" value="C:type II protein secretion system complex"/>
    <property type="evidence" value="ECO:0007669"/>
    <property type="project" value="InterPro"/>
</dbReference>
<dbReference type="Gene3D" id="2.10.70.20">
    <property type="entry name" value="gspk-gspi-gspj complex like domains"/>
    <property type="match status" value="1"/>
</dbReference>
<protein>
    <recommendedName>
        <fullName evidence="3">Type II secretion system protein J</fullName>
    </recommendedName>
</protein>